<dbReference type="EMBL" id="WHLY01000002">
    <property type="protein sequence ID" value="MPR34665.1"/>
    <property type="molecule type" value="Genomic_DNA"/>
</dbReference>
<evidence type="ECO:0000313" key="2">
    <source>
        <dbReference type="Proteomes" id="UP000479293"/>
    </source>
</evidence>
<evidence type="ECO:0000313" key="1">
    <source>
        <dbReference type="EMBL" id="MPR34665.1"/>
    </source>
</evidence>
<sequence>MIGILLAVTSYFFLYSHIFYCQTIAYSDFEKVSENLYVSDGIDQSQRQQMYASIRKARSRVVAFWGKSMGEATLILCSNPDEYQKYCHSSEGAGCSLGTPWGDSYIILNPYGLNEDVISHEMCHDELFSRLGWWRATTQIPQWFNEGLALMLDRRFVPETDPLPRYLSYKDEWMYLTHGAQEVLELDDLSSMKGFFGGNQRHVMLAYMTAGMEVAYWLMLTNPRNVRVLLDAVARGGEFTSTYERMRKAGEIQRHVPPSSSYPLR</sequence>
<proteinExistence type="predicted"/>
<gene>
    <name evidence="1" type="ORF">GBK04_15190</name>
</gene>
<organism evidence="1 2">
    <name type="scientific">Salmonirosea aquatica</name>
    <dbReference type="NCBI Taxonomy" id="2654236"/>
    <lineage>
        <taxon>Bacteria</taxon>
        <taxon>Pseudomonadati</taxon>
        <taxon>Bacteroidota</taxon>
        <taxon>Cytophagia</taxon>
        <taxon>Cytophagales</taxon>
        <taxon>Spirosomataceae</taxon>
        <taxon>Salmonirosea</taxon>
    </lineage>
</organism>
<keyword evidence="2" id="KW-1185">Reference proteome</keyword>
<accession>A0A7C9F446</accession>
<dbReference type="RefSeq" id="WP_152761076.1">
    <property type="nucleotide sequence ID" value="NZ_WHLY01000002.1"/>
</dbReference>
<evidence type="ECO:0008006" key="3">
    <source>
        <dbReference type="Google" id="ProtNLM"/>
    </source>
</evidence>
<comment type="caution">
    <text evidence="1">The sequence shown here is derived from an EMBL/GenBank/DDBJ whole genome shotgun (WGS) entry which is preliminary data.</text>
</comment>
<dbReference type="AlphaFoldDB" id="A0A7C9F446"/>
<protein>
    <recommendedName>
        <fullName evidence="3">DUF1570 domain-containing protein</fullName>
    </recommendedName>
</protein>
<name>A0A7C9F446_9BACT</name>
<dbReference type="Proteomes" id="UP000479293">
    <property type="component" value="Unassembled WGS sequence"/>
</dbReference>
<reference evidence="1 2" key="1">
    <citation type="submission" date="2019-10" db="EMBL/GenBank/DDBJ databases">
        <title>Draft Genome Sequence of Cytophagaceae sp. SJW1-29.</title>
        <authorList>
            <person name="Choi A."/>
        </authorList>
    </citation>
    <scope>NUCLEOTIDE SEQUENCE [LARGE SCALE GENOMIC DNA]</scope>
    <source>
        <strain evidence="1 2">SJW1-29</strain>
    </source>
</reference>